<dbReference type="EMBL" id="AWGB01000029">
    <property type="protein sequence ID" value="ESQ89434.1"/>
    <property type="molecule type" value="Genomic_DNA"/>
</dbReference>
<evidence type="ECO:0000256" key="2">
    <source>
        <dbReference type="ARBA" id="ARBA00022676"/>
    </source>
</evidence>
<evidence type="ECO:0000313" key="7">
    <source>
        <dbReference type="Proteomes" id="UP000017837"/>
    </source>
</evidence>
<organism evidence="6 7">
    <name type="scientific">Asticcacaulis benevestitus DSM 16100 = ATCC BAA-896</name>
    <dbReference type="NCBI Taxonomy" id="1121022"/>
    <lineage>
        <taxon>Bacteria</taxon>
        <taxon>Pseudomonadati</taxon>
        <taxon>Pseudomonadota</taxon>
        <taxon>Alphaproteobacteria</taxon>
        <taxon>Caulobacterales</taxon>
        <taxon>Caulobacteraceae</taxon>
        <taxon>Asticcacaulis</taxon>
    </lineage>
</organism>
<evidence type="ECO:0000313" key="6">
    <source>
        <dbReference type="EMBL" id="ESQ89434.1"/>
    </source>
</evidence>
<dbReference type="SUPFAM" id="SSF53448">
    <property type="entry name" value="Nucleotide-diphospho-sugar transferases"/>
    <property type="match status" value="1"/>
</dbReference>
<dbReference type="STRING" id="1121022.GCA_000376105_03261"/>
<evidence type="ECO:0000256" key="4">
    <source>
        <dbReference type="SAM" id="Phobius"/>
    </source>
</evidence>
<dbReference type="PANTHER" id="PTHR43630:SF1">
    <property type="entry name" value="POLY-BETA-1,6-N-ACETYL-D-GLUCOSAMINE SYNTHASE"/>
    <property type="match status" value="1"/>
</dbReference>
<keyword evidence="4" id="KW-0812">Transmembrane</keyword>
<feature type="transmembrane region" description="Helical" evidence="4">
    <location>
        <begin position="273"/>
        <end position="294"/>
    </location>
</feature>
<dbReference type="InterPro" id="IPR029044">
    <property type="entry name" value="Nucleotide-diphossugar_trans"/>
</dbReference>
<gene>
    <name evidence="6" type="ORF">ABENE_13730</name>
</gene>
<dbReference type="Proteomes" id="UP000017837">
    <property type="component" value="Unassembled WGS sequence"/>
</dbReference>
<reference evidence="6 7" key="1">
    <citation type="journal article" date="2014" name="Nature">
        <title>Sequential evolution of bacterial morphology by co-option of a developmental regulator.</title>
        <authorList>
            <person name="Jiang C."/>
            <person name="Brown P.J."/>
            <person name="Ducret A."/>
            <person name="Brun Y.V."/>
        </authorList>
    </citation>
    <scope>NUCLEOTIDE SEQUENCE [LARGE SCALE GENOMIC DNA]</scope>
    <source>
        <strain evidence="6 7">DSM 16100</strain>
    </source>
</reference>
<keyword evidence="3" id="KW-0808">Transferase</keyword>
<sequence length="308" mass="33993">MLKKRHPQLQVLAFDDGSKDNTAELIAARPDLVTLVRGAGRNGKAYGMKILARMSQGDIIVFTDANVTLREDAIARLMQYYADPTVGGVCGSLRYYGEGQSSTAEIGSLYWKLEEHLKKEESRTGNVMGADGSIFSLRRELYPEFPDTVLDDLTVSMAAVFSGHRLIKAEDVIAFEALVAKRGEEFARKMRISTRAFHTHLVMRPQLKKMAAADKFKYASRKMIRWFGGLFLILGVFSAVLTALKIYTMLGIGIALLLVFTVMIGMKATRGPLAAAIEVAMALVATLVGVFKAMRGQTFTIWNPAKSR</sequence>
<dbReference type="InterPro" id="IPR001173">
    <property type="entry name" value="Glyco_trans_2-like"/>
</dbReference>
<keyword evidence="4" id="KW-1133">Transmembrane helix</keyword>
<dbReference type="AlphaFoldDB" id="V4PQ25"/>
<dbReference type="Gene3D" id="3.90.550.10">
    <property type="entry name" value="Spore Coat Polysaccharide Biosynthesis Protein SpsA, Chain A"/>
    <property type="match status" value="1"/>
</dbReference>
<evidence type="ECO:0000256" key="1">
    <source>
        <dbReference type="ARBA" id="ARBA00006739"/>
    </source>
</evidence>
<dbReference type="PATRIC" id="fig|1121022.4.peg.2793"/>
<evidence type="ECO:0000259" key="5">
    <source>
        <dbReference type="Pfam" id="PF00535"/>
    </source>
</evidence>
<accession>V4PQ25</accession>
<name>V4PQ25_9CAUL</name>
<keyword evidence="7" id="KW-1185">Reference proteome</keyword>
<dbReference type="eggNOG" id="COG1215">
    <property type="taxonomic scope" value="Bacteria"/>
</dbReference>
<dbReference type="GO" id="GO:0016757">
    <property type="term" value="F:glycosyltransferase activity"/>
    <property type="evidence" value="ECO:0007669"/>
    <property type="project" value="UniProtKB-KW"/>
</dbReference>
<evidence type="ECO:0000256" key="3">
    <source>
        <dbReference type="ARBA" id="ARBA00022679"/>
    </source>
</evidence>
<feature type="domain" description="Glycosyltransferase 2-like" evidence="5">
    <location>
        <begin position="5"/>
        <end position="142"/>
    </location>
</feature>
<feature type="transmembrane region" description="Helical" evidence="4">
    <location>
        <begin position="223"/>
        <end position="240"/>
    </location>
</feature>
<keyword evidence="4" id="KW-0472">Membrane</keyword>
<proteinExistence type="inferred from homology"/>
<dbReference type="Pfam" id="PF00535">
    <property type="entry name" value="Glycos_transf_2"/>
    <property type="match status" value="1"/>
</dbReference>
<keyword evidence="2" id="KW-0328">Glycosyltransferase</keyword>
<feature type="transmembrane region" description="Helical" evidence="4">
    <location>
        <begin position="246"/>
        <end position="266"/>
    </location>
</feature>
<comment type="similarity">
    <text evidence="1">Belongs to the glycosyltransferase 2 family.</text>
</comment>
<comment type="caution">
    <text evidence="6">The sequence shown here is derived from an EMBL/GenBank/DDBJ whole genome shotgun (WGS) entry which is preliminary data.</text>
</comment>
<dbReference type="PANTHER" id="PTHR43630">
    <property type="entry name" value="POLY-BETA-1,6-N-ACETYL-D-GLUCOSAMINE SYNTHASE"/>
    <property type="match status" value="1"/>
</dbReference>
<protein>
    <recommendedName>
        <fullName evidence="5">Glycosyltransferase 2-like domain-containing protein</fullName>
    </recommendedName>
</protein>